<accession>A0AAV2EEM9</accession>
<keyword evidence="1" id="KW-0479">Metal-binding</keyword>
<dbReference type="AlphaFoldDB" id="A0AAV2EEM9"/>
<keyword evidence="1" id="KW-0863">Zinc-finger</keyword>
<protein>
    <recommendedName>
        <fullName evidence="2">CCHC-type domain-containing protein</fullName>
    </recommendedName>
</protein>
<dbReference type="InterPro" id="IPR025836">
    <property type="entry name" value="Zn_knuckle_CX2CX4HX4C"/>
</dbReference>
<dbReference type="Proteomes" id="UP001497516">
    <property type="component" value="Chromosome 4"/>
</dbReference>
<evidence type="ECO:0000313" key="4">
    <source>
        <dbReference type="Proteomes" id="UP001497516"/>
    </source>
</evidence>
<proteinExistence type="predicted"/>
<keyword evidence="4" id="KW-1185">Reference proteome</keyword>
<dbReference type="PANTHER" id="PTHR31286">
    <property type="entry name" value="GLYCINE-RICH CELL WALL STRUCTURAL PROTEIN 1.8-LIKE"/>
    <property type="match status" value="1"/>
</dbReference>
<reference evidence="3 4" key="1">
    <citation type="submission" date="2024-04" db="EMBL/GenBank/DDBJ databases">
        <authorList>
            <person name="Fracassetti M."/>
        </authorList>
    </citation>
    <scope>NUCLEOTIDE SEQUENCE [LARGE SCALE GENOMIC DNA]</scope>
</reference>
<dbReference type="PROSITE" id="PS50158">
    <property type="entry name" value="ZF_CCHC"/>
    <property type="match status" value="1"/>
</dbReference>
<dbReference type="InterPro" id="IPR001878">
    <property type="entry name" value="Znf_CCHC"/>
</dbReference>
<keyword evidence="1" id="KW-0862">Zinc</keyword>
<dbReference type="InterPro" id="IPR040256">
    <property type="entry name" value="At4g02000-like"/>
</dbReference>
<dbReference type="EMBL" id="OZ034817">
    <property type="protein sequence ID" value="CAL1384010.1"/>
    <property type="molecule type" value="Genomic_DNA"/>
</dbReference>
<evidence type="ECO:0000259" key="2">
    <source>
        <dbReference type="PROSITE" id="PS50158"/>
    </source>
</evidence>
<dbReference type="GO" id="GO:0008270">
    <property type="term" value="F:zinc ion binding"/>
    <property type="evidence" value="ECO:0007669"/>
    <property type="project" value="UniProtKB-KW"/>
</dbReference>
<evidence type="ECO:0000256" key="1">
    <source>
        <dbReference type="PROSITE-ProRule" id="PRU00047"/>
    </source>
</evidence>
<organism evidence="3 4">
    <name type="scientific">Linum trigynum</name>
    <dbReference type="NCBI Taxonomy" id="586398"/>
    <lineage>
        <taxon>Eukaryota</taxon>
        <taxon>Viridiplantae</taxon>
        <taxon>Streptophyta</taxon>
        <taxon>Embryophyta</taxon>
        <taxon>Tracheophyta</taxon>
        <taxon>Spermatophyta</taxon>
        <taxon>Magnoliopsida</taxon>
        <taxon>eudicotyledons</taxon>
        <taxon>Gunneridae</taxon>
        <taxon>Pentapetalae</taxon>
        <taxon>rosids</taxon>
        <taxon>fabids</taxon>
        <taxon>Malpighiales</taxon>
        <taxon>Linaceae</taxon>
        <taxon>Linum</taxon>
    </lineage>
</organism>
<sequence>MLGALQSLLRWGRSFGHFLVSMITTLFLRCLRNQGLSGIWGAGEQRRSYPKGICEKAKADPPGRPPCQGRRRGDLYRCDLSPARKYRPKDGYRKRKLGLVLAENMILENRKRKRLSKIAVWRFVIPSMEDWEQVSLDQPADLLKTRNSETGEFPGPVTVSKDIRPIQAMFTSNINRSISDPNCGDMKSEEYALQSPISAAGEYPISAAGEHVWSSAQARDGSLIRRITVGDTVEENPLPKVVEKSVEIFQQLVKTTFGLKKSPSWRQTQFPNTCESMQIPGGRFDFHYKRLLLWPTVLTSCPRNRPLTSKVADHSSPRRALNSGMDLFPFQGMCTWPCDLAKQQRIRPPAVPGSLSCERGCPSSKGSYEPEVRKYLLEELTMTSAPPSLQVTTMAHFSNDQVVQFSMEEVQSTRYRAAHSLLGRVFTENRISTTELRESVIAPWLIQGRIRVVQAKHGLIEFMLPNEEARNWILKRSPWVINDRIIHLRAWTPIITKQIYDDLAIAPFRIQLWDVREDCCTQQFGRKMVQTTIGRVLESGVFTCQDSGSWFVKVKALVDFSRPLRSQILASNDDTGRFCVSLKYEHLPSFCFHCGRVGHSSRSCTFDPPARMENYGPHMITKKLGTRIYDADDQVQPFA</sequence>
<dbReference type="Pfam" id="PF14392">
    <property type="entry name" value="zf-CCHC_4"/>
    <property type="match status" value="1"/>
</dbReference>
<dbReference type="InterPro" id="IPR025558">
    <property type="entry name" value="DUF4283"/>
</dbReference>
<dbReference type="GO" id="GO:0003676">
    <property type="term" value="F:nucleic acid binding"/>
    <property type="evidence" value="ECO:0007669"/>
    <property type="project" value="InterPro"/>
</dbReference>
<dbReference type="PANTHER" id="PTHR31286:SF167">
    <property type="entry name" value="OS09G0268800 PROTEIN"/>
    <property type="match status" value="1"/>
</dbReference>
<evidence type="ECO:0000313" key="3">
    <source>
        <dbReference type="EMBL" id="CAL1384010.1"/>
    </source>
</evidence>
<gene>
    <name evidence="3" type="ORF">LTRI10_LOCUS25245</name>
</gene>
<dbReference type="Pfam" id="PF14111">
    <property type="entry name" value="DUF4283"/>
    <property type="match status" value="1"/>
</dbReference>
<feature type="domain" description="CCHC-type" evidence="2">
    <location>
        <begin position="591"/>
        <end position="604"/>
    </location>
</feature>
<name>A0AAV2EEM9_9ROSI</name>